<dbReference type="InterPro" id="IPR005599">
    <property type="entry name" value="GPI_mannosylTrfase"/>
</dbReference>
<keyword evidence="9 10" id="KW-0472">Membrane</keyword>
<keyword evidence="8 10" id="KW-1133">Transmembrane helix</keyword>
<feature type="compositionally biased region" description="Low complexity" evidence="11">
    <location>
        <begin position="21"/>
        <end position="37"/>
    </location>
</feature>
<feature type="region of interest" description="Disordered" evidence="11">
    <location>
        <begin position="1"/>
        <end position="37"/>
    </location>
</feature>
<dbReference type="GO" id="GO:0006487">
    <property type="term" value="P:protein N-linked glycosylation"/>
    <property type="evidence" value="ECO:0007669"/>
    <property type="project" value="TreeGrafter"/>
</dbReference>
<organism evidence="12 13">
    <name type="scientific">Mucor velutinosus</name>
    <dbReference type="NCBI Taxonomy" id="708070"/>
    <lineage>
        <taxon>Eukaryota</taxon>
        <taxon>Fungi</taxon>
        <taxon>Fungi incertae sedis</taxon>
        <taxon>Mucoromycota</taxon>
        <taxon>Mucoromycotina</taxon>
        <taxon>Mucoromycetes</taxon>
        <taxon>Mucorales</taxon>
        <taxon>Mucorineae</taxon>
        <taxon>Mucoraceae</taxon>
        <taxon>Mucor</taxon>
    </lineage>
</organism>
<dbReference type="GO" id="GO:0000026">
    <property type="term" value="F:alpha-1,2-mannosyltransferase activity"/>
    <property type="evidence" value="ECO:0007669"/>
    <property type="project" value="TreeGrafter"/>
</dbReference>
<reference evidence="12 13" key="1">
    <citation type="submission" date="2022-11" db="EMBL/GenBank/DDBJ databases">
        <title>Mucor velutinosus strain NIH1002 WGS.</title>
        <authorList>
            <person name="Subramanian P."/>
            <person name="Mullikin J.C."/>
            <person name="Segre J.A."/>
            <person name="Zelazny A.M."/>
        </authorList>
    </citation>
    <scope>NUCLEOTIDE SEQUENCE [LARGE SCALE GENOMIC DNA]</scope>
    <source>
        <strain evidence="12 13">NIH1002</strain>
    </source>
</reference>
<feature type="transmembrane region" description="Helical" evidence="10">
    <location>
        <begin position="279"/>
        <end position="300"/>
    </location>
</feature>
<comment type="pathway">
    <text evidence="2">Protein modification; protein glycosylation.</text>
</comment>
<feature type="transmembrane region" description="Helical" evidence="10">
    <location>
        <begin position="383"/>
        <end position="402"/>
    </location>
</feature>
<comment type="similarity">
    <text evidence="3 10">Belongs to the glycosyltransferase 22 family.</text>
</comment>
<dbReference type="GO" id="GO:0005789">
    <property type="term" value="C:endoplasmic reticulum membrane"/>
    <property type="evidence" value="ECO:0007669"/>
    <property type="project" value="UniProtKB-SubCell"/>
</dbReference>
<dbReference type="AlphaFoldDB" id="A0AAN7I2J6"/>
<evidence type="ECO:0000256" key="5">
    <source>
        <dbReference type="ARBA" id="ARBA00022679"/>
    </source>
</evidence>
<evidence type="ECO:0000256" key="3">
    <source>
        <dbReference type="ARBA" id="ARBA00007063"/>
    </source>
</evidence>
<keyword evidence="7 10" id="KW-0256">Endoplasmic reticulum</keyword>
<dbReference type="Pfam" id="PF03901">
    <property type="entry name" value="Glyco_transf_22"/>
    <property type="match status" value="1"/>
</dbReference>
<dbReference type="PANTHER" id="PTHR22760">
    <property type="entry name" value="GLYCOSYLTRANSFERASE"/>
    <property type="match status" value="1"/>
</dbReference>
<evidence type="ECO:0000256" key="2">
    <source>
        <dbReference type="ARBA" id="ARBA00004922"/>
    </source>
</evidence>
<evidence type="ECO:0000256" key="8">
    <source>
        <dbReference type="ARBA" id="ARBA00022989"/>
    </source>
</evidence>
<proteinExistence type="inferred from homology"/>
<feature type="transmembrane region" description="Helical" evidence="10">
    <location>
        <begin position="455"/>
        <end position="476"/>
    </location>
</feature>
<accession>A0AAN7I2J6</accession>
<feature type="transmembrane region" description="Helical" evidence="10">
    <location>
        <begin position="196"/>
        <end position="212"/>
    </location>
</feature>
<dbReference type="PANTHER" id="PTHR22760:SF2">
    <property type="entry name" value="ALPHA-1,2-MANNOSYLTRANSFERASE ALG9"/>
    <property type="match status" value="1"/>
</dbReference>
<evidence type="ECO:0000313" key="12">
    <source>
        <dbReference type="EMBL" id="KAK4519218.1"/>
    </source>
</evidence>
<sequence length="678" mass="77652">MASSSELRSRSTNNKKNKKQAPPAASTGTGAPNPATGSDLNSVKAAQALLSEQGTVSLSLVSAFRILFIIRCCSALYRIIDDCDEVYNYWEPTHYLLQGYGRETWEYSTDYKIRSWAFIFVNAVVGFATKLLTSTKLQTFYLIRLFLAAVSSYVEARFYRTVTEEINPHVGRYVYAILFFGAGMFNASTAYLPSTFAMYCVFMAFSYALRPVSDIDLRRTYKVVFWIGLGALGGWPFAALIGVPFAAEEVLIYGRDTMIREGGTVVRSVAGKNWRVRRIIRLIEATVICGGGLSFILMLMDQMFYRKYTIVAWNIIKYNVLSNAEGRGPELYGVEPWYYYIVNGILNFNIVFILALGSAVCVLITAFIDRNRIPGTTRMDQVWPYIQLGLKLVPFYLWFTVFSLQAHKEERFMYVAYPLVALNAAISIFLIRSWASRFAGFLGADVNTRVIVLRYTSLVILFVYGILSISRITALLTRYRAPFQVYTSLWKEQAPDQLVNRNYIQEDFPDNVDLKLKNVCVGKEWYRFPSQFFLPSDTRLQFLKTNFEGQLPQEFEEDLGVGSYEVDGQEQYYRKRIYGWYGARQAPEGFNDLNKENPSVYVKPEECDYLVDVDFPLRPSSPLEPRYIQDIEHWEVVECFPFLDADNSNRLSRAFWVPGSPGLEWGDYCMLKRKSTAK</sequence>
<keyword evidence="4 10" id="KW-0328">Glycosyltransferase</keyword>
<keyword evidence="13" id="KW-1185">Reference proteome</keyword>
<dbReference type="EMBL" id="JASEJX010000012">
    <property type="protein sequence ID" value="KAK4519218.1"/>
    <property type="molecule type" value="Genomic_DNA"/>
</dbReference>
<keyword evidence="6 10" id="KW-0812">Transmembrane</keyword>
<evidence type="ECO:0000256" key="7">
    <source>
        <dbReference type="ARBA" id="ARBA00022824"/>
    </source>
</evidence>
<keyword evidence="5" id="KW-0808">Transferase</keyword>
<feature type="transmembrane region" description="Helical" evidence="10">
    <location>
        <begin position="337"/>
        <end position="368"/>
    </location>
</feature>
<evidence type="ECO:0000256" key="6">
    <source>
        <dbReference type="ARBA" id="ARBA00022692"/>
    </source>
</evidence>
<dbReference type="GeneID" id="89953136"/>
<feature type="compositionally biased region" description="Polar residues" evidence="11">
    <location>
        <begin position="1"/>
        <end position="12"/>
    </location>
</feature>
<evidence type="ECO:0000256" key="11">
    <source>
        <dbReference type="SAM" id="MobiDB-lite"/>
    </source>
</evidence>
<evidence type="ECO:0000256" key="1">
    <source>
        <dbReference type="ARBA" id="ARBA00004477"/>
    </source>
</evidence>
<evidence type="ECO:0000256" key="10">
    <source>
        <dbReference type="RuleBase" id="RU363075"/>
    </source>
</evidence>
<dbReference type="EC" id="2.4.1.-" evidence="10"/>
<gene>
    <name evidence="12" type="ORF">ATC70_009450</name>
</gene>
<evidence type="ECO:0000256" key="4">
    <source>
        <dbReference type="ARBA" id="ARBA00022676"/>
    </source>
</evidence>
<evidence type="ECO:0000313" key="13">
    <source>
        <dbReference type="Proteomes" id="UP001304243"/>
    </source>
</evidence>
<feature type="transmembrane region" description="Helical" evidence="10">
    <location>
        <begin position="414"/>
        <end position="435"/>
    </location>
</feature>
<comment type="subcellular location">
    <subcellularLocation>
        <location evidence="1 10">Endoplasmic reticulum membrane</location>
        <topology evidence="1 10">Multi-pass membrane protein</topology>
    </subcellularLocation>
</comment>
<evidence type="ECO:0000256" key="9">
    <source>
        <dbReference type="ARBA" id="ARBA00023136"/>
    </source>
</evidence>
<dbReference type="Proteomes" id="UP001304243">
    <property type="component" value="Unassembled WGS sequence"/>
</dbReference>
<comment type="caution">
    <text evidence="12">The sequence shown here is derived from an EMBL/GenBank/DDBJ whole genome shotgun (WGS) entry which is preliminary data.</text>
</comment>
<protein>
    <recommendedName>
        <fullName evidence="10">Mannosyltransferase</fullName>
        <ecNumber evidence="10">2.4.1.-</ecNumber>
    </recommendedName>
</protein>
<name>A0AAN7I2J6_9FUNG</name>
<dbReference type="RefSeq" id="XP_064685884.1">
    <property type="nucleotide sequence ID" value="XM_064828682.1"/>
</dbReference>
<feature type="transmembrane region" description="Helical" evidence="10">
    <location>
        <begin position="224"/>
        <end position="247"/>
    </location>
</feature>